<feature type="domain" description="Amidohydrolase 3" evidence="2">
    <location>
        <begin position="74"/>
        <end position="558"/>
    </location>
</feature>
<keyword evidence="1" id="KW-0732">Signal</keyword>
<name>A0A8J6CGB3_DIALT</name>
<dbReference type="Proteomes" id="UP000751190">
    <property type="component" value="Unassembled WGS sequence"/>
</dbReference>
<evidence type="ECO:0000313" key="3">
    <source>
        <dbReference type="EMBL" id="KAG8468905.1"/>
    </source>
</evidence>
<dbReference type="SUPFAM" id="SSF51556">
    <property type="entry name" value="Metallo-dependent hydrolases"/>
    <property type="match status" value="1"/>
</dbReference>
<dbReference type="InterPro" id="IPR032466">
    <property type="entry name" value="Metal_Hydrolase"/>
</dbReference>
<dbReference type="Gene3D" id="3.20.20.140">
    <property type="entry name" value="Metal-dependent hydrolases"/>
    <property type="match status" value="1"/>
</dbReference>
<dbReference type="OMA" id="HEPQMDE"/>
<protein>
    <recommendedName>
        <fullName evidence="2">Amidohydrolase 3 domain-containing protein</fullName>
    </recommendedName>
</protein>
<proteinExistence type="predicted"/>
<dbReference type="AlphaFoldDB" id="A0A8J6CGB3"/>
<dbReference type="EMBL" id="JAGTXO010000003">
    <property type="protein sequence ID" value="KAG8468905.1"/>
    <property type="molecule type" value="Genomic_DNA"/>
</dbReference>
<sequence>MEVVLLALGWTVVASESTEPRAIVLFNATVHTMVDERPRASALCFSVGGRIAAVGADAHVLRSPCARQAGVARVDLHGATVLPGLSDSHAHLMLEAARLTQADLSEASSAHEMAVLAARFASEHPPAAGGWLQGMGWDQTRWVGGRFPTHADLDELLPDVPAYLQHISGHAAVLNGAALRRIGPLPRDDPPGGRIERDAAGEPTGVLTDNAMNIALAVIPPWTDAEADAALERVLDECAASGLTGVHDLAAFSSDIRLFQRRARAHGREGLRLRVYAMRRADEASPHQPKVQPTSPDSLLTVRAVKLFADGAMGSWTAAMLEAYSDAPRSRGTLIYTDAELAANVSAWARAGYQIATHAIGDAANRQVLDAYEQVLSDLRAPPGADALRWRIEHAQILAAPDIARFARLGVIPSMQPSHVASDLSYADARLGPERARRSYAWASLLDAGVRCLPFGSDFPTAGTVPPLAGMHAAVTRQTAAGQPAGGWHPEQRVSRERALRGYTVDSAYARFAEHELGRIREDFLADLTIVDRDVLAVPSDELLYTRVLATIVGGRATFDQARLLSPPVAPPLALRRGAG</sequence>
<dbReference type="GO" id="GO:0016810">
    <property type="term" value="F:hydrolase activity, acting on carbon-nitrogen (but not peptide) bonds"/>
    <property type="evidence" value="ECO:0007669"/>
    <property type="project" value="InterPro"/>
</dbReference>
<accession>A0A8J6CGB3</accession>
<keyword evidence="4" id="KW-1185">Reference proteome</keyword>
<dbReference type="Gene3D" id="3.10.310.70">
    <property type="match status" value="1"/>
</dbReference>
<evidence type="ECO:0000256" key="1">
    <source>
        <dbReference type="SAM" id="SignalP"/>
    </source>
</evidence>
<dbReference type="CDD" id="cd01300">
    <property type="entry name" value="YtcJ_like"/>
    <property type="match status" value="1"/>
</dbReference>
<dbReference type="SUPFAM" id="SSF51338">
    <property type="entry name" value="Composite domain of metallo-dependent hydrolases"/>
    <property type="match status" value="1"/>
</dbReference>
<dbReference type="InterPro" id="IPR011059">
    <property type="entry name" value="Metal-dep_hydrolase_composite"/>
</dbReference>
<evidence type="ECO:0000313" key="4">
    <source>
        <dbReference type="Proteomes" id="UP000751190"/>
    </source>
</evidence>
<dbReference type="PANTHER" id="PTHR22642:SF2">
    <property type="entry name" value="PROTEIN LONG AFTER FAR-RED 3"/>
    <property type="match status" value="1"/>
</dbReference>
<evidence type="ECO:0000259" key="2">
    <source>
        <dbReference type="Pfam" id="PF07969"/>
    </source>
</evidence>
<dbReference type="PANTHER" id="PTHR22642">
    <property type="entry name" value="IMIDAZOLONEPROPIONASE"/>
    <property type="match status" value="1"/>
</dbReference>
<dbReference type="InterPro" id="IPR033932">
    <property type="entry name" value="YtcJ-like"/>
</dbReference>
<feature type="chain" id="PRO_5035181665" description="Amidohydrolase 3 domain-containing protein" evidence="1">
    <location>
        <begin position="16"/>
        <end position="580"/>
    </location>
</feature>
<dbReference type="OrthoDB" id="3501663at2759"/>
<dbReference type="Gene3D" id="2.30.40.10">
    <property type="entry name" value="Urease, subunit C, domain 1"/>
    <property type="match status" value="1"/>
</dbReference>
<gene>
    <name evidence="3" type="ORF">KFE25_007423</name>
</gene>
<comment type="caution">
    <text evidence="3">The sequence shown here is derived from an EMBL/GenBank/DDBJ whole genome shotgun (WGS) entry which is preliminary data.</text>
</comment>
<organism evidence="3 4">
    <name type="scientific">Diacronema lutheri</name>
    <name type="common">Unicellular marine alga</name>
    <name type="synonym">Monochrysis lutheri</name>
    <dbReference type="NCBI Taxonomy" id="2081491"/>
    <lineage>
        <taxon>Eukaryota</taxon>
        <taxon>Haptista</taxon>
        <taxon>Haptophyta</taxon>
        <taxon>Pavlovophyceae</taxon>
        <taxon>Pavlovales</taxon>
        <taxon>Pavlovaceae</taxon>
        <taxon>Diacronema</taxon>
    </lineage>
</organism>
<dbReference type="Pfam" id="PF07969">
    <property type="entry name" value="Amidohydro_3"/>
    <property type="match status" value="1"/>
</dbReference>
<reference evidence="3" key="1">
    <citation type="submission" date="2021-05" db="EMBL/GenBank/DDBJ databases">
        <title>The genome of the haptophyte Pavlova lutheri (Diacronema luteri, Pavlovales) - a model for lipid biosynthesis in eukaryotic algae.</title>
        <authorList>
            <person name="Hulatt C.J."/>
            <person name="Posewitz M.C."/>
        </authorList>
    </citation>
    <scope>NUCLEOTIDE SEQUENCE</scope>
    <source>
        <strain evidence="3">NIVA-4/92</strain>
    </source>
</reference>
<dbReference type="InterPro" id="IPR013108">
    <property type="entry name" value="Amidohydro_3"/>
</dbReference>
<feature type="signal peptide" evidence="1">
    <location>
        <begin position="1"/>
        <end position="15"/>
    </location>
</feature>